<name>F8L8F5_SIMNZ</name>
<keyword evidence="1" id="KW-0472">Membrane</keyword>
<protein>
    <submittedName>
        <fullName evidence="2">Uncharacterized protein</fullName>
    </submittedName>
</protein>
<dbReference type="Pfam" id="PF13398">
    <property type="entry name" value="Peptidase_M50B"/>
    <property type="match status" value="1"/>
</dbReference>
<dbReference type="AlphaFoldDB" id="F8L8F5"/>
<keyword evidence="1" id="KW-1133">Transmembrane helix</keyword>
<dbReference type="InterPro" id="IPR049500">
    <property type="entry name" value="Peptidase_M50B-like"/>
</dbReference>
<reference evidence="2 3" key="2">
    <citation type="journal article" date="2011" name="Mol. Biol. Evol.">
        <title>Unity in variety--the pan-genome of the Chlamydiae.</title>
        <authorList>
            <person name="Collingro A."/>
            <person name="Tischler P."/>
            <person name="Weinmaier T."/>
            <person name="Penz T."/>
            <person name="Heinz E."/>
            <person name="Brunham R.C."/>
            <person name="Read T.D."/>
            <person name="Bavoil P.M."/>
            <person name="Sachse K."/>
            <person name="Kahane S."/>
            <person name="Friedman M.G."/>
            <person name="Rattei T."/>
            <person name="Myers G.S."/>
            <person name="Horn M."/>
        </authorList>
    </citation>
    <scope>NUCLEOTIDE SEQUENCE [LARGE SCALE GENOMIC DNA]</scope>
    <source>
        <strain evidence="3">ATCC VR-1471 / Z</strain>
    </source>
</reference>
<evidence type="ECO:0000256" key="1">
    <source>
        <dbReference type="SAM" id="Phobius"/>
    </source>
</evidence>
<gene>
    <name evidence="2" type="ordered locus">SNE_A12010</name>
</gene>
<dbReference type="Proteomes" id="UP000000496">
    <property type="component" value="Chromosome gsn.131"/>
</dbReference>
<dbReference type="RefSeq" id="WP_013943545.1">
    <property type="nucleotide sequence ID" value="NC_015713.1"/>
</dbReference>
<reference key="1">
    <citation type="journal article" date="2011" name="Mol. Biol. Evol.">
        <title>Unity in variety -- the pan-genome of the Chlamydiae.</title>
        <authorList>
            <person name="Collingro A."/>
            <person name="Tischler P."/>
            <person name="Weinmaier T."/>
            <person name="Penz T."/>
            <person name="Heinz E."/>
            <person name="Brunham R.C."/>
            <person name="Read T.D."/>
            <person name="Bavoil P.M."/>
            <person name="Sachse K."/>
            <person name="Kahane S."/>
            <person name="Friedman M.G."/>
            <person name="Rattei T."/>
            <person name="Myers G.S.A."/>
            <person name="Horn M."/>
        </authorList>
    </citation>
    <scope>NUCLEOTIDE SEQUENCE</scope>
    <source>
        <strain>Z</strain>
    </source>
</reference>
<organism evidence="2 3">
    <name type="scientific">Simkania negevensis (strain ATCC VR-1471 / DSM 27360 / Z)</name>
    <dbReference type="NCBI Taxonomy" id="331113"/>
    <lineage>
        <taxon>Bacteria</taxon>
        <taxon>Pseudomonadati</taxon>
        <taxon>Chlamydiota</taxon>
        <taxon>Chlamydiia</taxon>
        <taxon>Parachlamydiales</taxon>
        <taxon>Simkaniaceae</taxon>
        <taxon>Simkania</taxon>
    </lineage>
</organism>
<feature type="transmembrane region" description="Helical" evidence="1">
    <location>
        <begin position="137"/>
        <end position="159"/>
    </location>
</feature>
<proteinExistence type="predicted"/>
<feature type="transmembrane region" description="Helical" evidence="1">
    <location>
        <begin position="179"/>
        <end position="203"/>
    </location>
</feature>
<dbReference type="HOGENOM" id="CLU_1336773_0_0_0"/>
<keyword evidence="1" id="KW-0812">Transmembrane</keyword>
<feature type="transmembrane region" description="Helical" evidence="1">
    <location>
        <begin position="107"/>
        <end position="130"/>
    </location>
</feature>
<accession>F8L8F5</accession>
<sequence>MSIIGSLLLGYEGKYNVLNTSVSFETSDRSMSSENSHFLVTAIRNTLHSYPFRVATLAFTHFFVHEMGHALTQQMLIPNENHIVIFTDQFGAYNKALTYNEGFQSSLISLAGPLVDMIYSCSLLAAAVLIQKHISKCAGYILGSGAVVWILGELVYAFSSALRDDIGDFARIAHNGIDHLLLSLSLLVSVCALGIFSSVKLAYSY</sequence>
<dbReference type="EMBL" id="FR872582">
    <property type="protein sequence ID" value="CCB89078.1"/>
    <property type="molecule type" value="Genomic_DNA"/>
</dbReference>
<evidence type="ECO:0000313" key="2">
    <source>
        <dbReference type="EMBL" id="CCB89078.1"/>
    </source>
</evidence>
<dbReference type="KEGG" id="sng:SNE_A12010"/>
<evidence type="ECO:0000313" key="3">
    <source>
        <dbReference type="Proteomes" id="UP000000496"/>
    </source>
</evidence>
<keyword evidence="3" id="KW-1185">Reference proteome</keyword>